<reference evidence="3 4" key="1">
    <citation type="submission" date="2018-09" db="EMBL/GenBank/DDBJ databases">
        <authorList>
            <person name="Tagini F."/>
        </authorList>
    </citation>
    <scope>NUCLEOTIDE SEQUENCE [LARGE SCALE GENOMIC DNA]</scope>
    <source>
        <strain evidence="3 4">MK13</strain>
    </source>
</reference>
<gene>
    <name evidence="3" type="ORF">LAUMK13_05625</name>
</gene>
<feature type="domain" description="AtuA-like ferredoxin-fold" evidence="2">
    <location>
        <begin position="45"/>
        <end position="130"/>
    </location>
</feature>
<dbReference type="EMBL" id="UPHQ01000312">
    <property type="protein sequence ID" value="VBA46215.1"/>
    <property type="molecule type" value="Genomic_DNA"/>
</dbReference>
<evidence type="ECO:0000259" key="2">
    <source>
        <dbReference type="Pfam" id="PF23544"/>
    </source>
</evidence>
<feature type="region of interest" description="Disordered" evidence="1">
    <location>
        <begin position="1"/>
        <end position="34"/>
    </location>
</feature>
<evidence type="ECO:0000256" key="1">
    <source>
        <dbReference type="SAM" id="MobiDB-lite"/>
    </source>
</evidence>
<dbReference type="AlphaFoldDB" id="A0A498QK87"/>
<name>A0A498QK87_9MYCO</name>
<dbReference type="PANTHER" id="PTHR47585">
    <property type="match status" value="1"/>
</dbReference>
<keyword evidence="4" id="KW-1185">Reference proteome</keyword>
<organism evidence="3 4">
    <name type="scientific">Mycobacterium innocens</name>
    <dbReference type="NCBI Taxonomy" id="2341083"/>
    <lineage>
        <taxon>Bacteria</taxon>
        <taxon>Bacillati</taxon>
        <taxon>Actinomycetota</taxon>
        <taxon>Actinomycetes</taxon>
        <taxon>Mycobacteriales</taxon>
        <taxon>Mycobacteriaceae</taxon>
        <taxon>Mycobacterium</taxon>
    </lineage>
</organism>
<dbReference type="OrthoDB" id="21390at2"/>
<dbReference type="InterPro" id="IPR056362">
    <property type="entry name" value="AtuA-like_ferredoxin_dom"/>
</dbReference>
<evidence type="ECO:0000313" key="4">
    <source>
        <dbReference type="Proteomes" id="UP000267289"/>
    </source>
</evidence>
<sequence>MPVLATGRPPSRGQLVEPEVPLATSGADDPSGADTTTIELGRYLGARSGGRGGNANLGLWATDERYLPLLKYISAPHRLAVLLPQLRGYDIRVYPLPNLLAVNVVIIGLLGNGVAASLREDPQARSLGERFRAVRAAVPAALVPELLAAEV</sequence>
<dbReference type="Pfam" id="PF23544">
    <property type="entry name" value="AtuA_ferredoxin"/>
    <property type="match status" value="1"/>
</dbReference>
<dbReference type="PANTHER" id="PTHR47585:SF1">
    <property type="entry name" value="DUF1446 DOMAIN-CONTAINING PROTEIN"/>
    <property type="match status" value="1"/>
</dbReference>
<protein>
    <recommendedName>
        <fullName evidence="2">AtuA-like ferredoxin-fold domain-containing protein</fullName>
    </recommendedName>
</protein>
<accession>A0A498QK87</accession>
<evidence type="ECO:0000313" key="3">
    <source>
        <dbReference type="EMBL" id="VBA46215.1"/>
    </source>
</evidence>
<dbReference type="RefSeq" id="WP_136625780.1">
    <property type="nucleotide sequence ID" value="NZ_UPHQ01000312.1"/>
</dbReference>
<dbReference type="Proteomes" id="UP000267289">
    <property type="component" value="Unassembled WGS sequence"/>
</dbReference>
<proteinExistence type="predicted"/>